<dbReference type="PANTHER" id="PTHR38109:SF1">
    <property type="entry name" value="PROTEIN YCGL"/>
    <property type="match status" value="1"/>
</dbReference>
<dbReference type="PANTHER" id="PTHR38109">
    <property type="entry name" value="PROTEIN YCGL"/>
    <property type="match status" value="1"/>
</dbReference>
<dbReference type="InterPro" id="IPR038068">
    <property type="entry name" value="YcgL-like_sf"/>
</dbReference>
<name>A0ABZ0GSP7_9GAMM</name>
<dbReference type="RefSeq" id="WP_348397575.1">
    <property type="nucleotide sequence ID" value="NZ_CP136600.1"/>
</dbReference>
<evidence type="ECO:0000259" key="2">
    <source>
        <dbReference type="PROSITE" id="PS51648"/>
    </source>
</evidence>
<gene>
    <name evidence="3" type="ORF">RI844_06195</name>
</gene>
<organism evidence="3 4">
    <name type="scientific">Thalassotalea fonticola</name>
    <dbReference type="NCBI Taxonomy" id="3065649"/>
    <lineage>
        <taxon>Bacteria</taxon>
        <taxon>Pseudomonadati</taxon>
        <taxon>Pseudomonadota</taxon>
        <taxon>Gammaproteobacteria</taxon>
        <taxon>Alteromonadales</taxon>
        <taxon>Colwelliaceae</taxon>
        <taxon>Thalassotalea</taxon>
    </lineage>
</organism>
<dbReference type="Gene3D" id="3.10.510.20">
    <property type="entry name" value="YcgL domain"/>
    <property type="match status" value="1"/>
</dbReference>
<keyword evidence="4" id="KW-1185">Reference proteome</keyword>
<proteinExistence type="inferred from homology"/>
<dbReference type="Pfam" id="PF05166">
    <property type="entry name" value="YcgL"/>
    <property type="match status" value="1"/>
</dbReference>
<evidence type="ECO:0000313" key="3">
    <source>
        <dbReference type="EMBL" id="WOH38806.1"/>
    </source>
</evidence>
<feature type="domain" description="YcgL" evidence="2">
    <location>
        <begin position="1"/>
        <end position="85"/>
    </location>
</feature>
<protein>
    <recommendedName>
        <fullName evidence="1">YcgL domain-containing protein RI844_06195</fullName>
    </recommendedName>
</protein>
<dbReference type="HAMAP" id="MF_01866">
    <property type="entry name" value="UPF0745"/>
    <property type="match status" value="1"/>
</dbReference>
<accession>A0ABZ0GSP7</accession>
<evidence type="ECO:0000256" key="1">
    <source>
        <dbReference type="HAMAP-Rule" id="MF_01866"/>
    </source>
</evidence>
<dbReference type="SUPFAM" id="SSF160191">
    <property type="entry name" value="YcgL-like"/>
    <property type="match status" value="1"/>
</dbReference>
<reference evidence="3 4" key="1">
    <citation type="submission" date="2023-09" db="EMBL/GenBank/DDBJ databases">
        <authorList>
            <person name="Qi X."/>
        </authorList>
    </citation>
    <scope>NUCLEOTIDE SEQUENCE [LARGE SCALE GENOMIC DNA]</scope>
    <source>
        <strain evidence="3 4">S1-1</strain>
    </source>
</reference>
<dbReference type="Proteomes" id="UP001301442">
    <property type="component" value="Chromosome"/>
</dbReference>
<sequence>MLCAVYKSSRKLETYLYVLKRDDFSAVPDALMATFGTPQLVTLINLANRDKLAIADIEKLKTKLSQHGFYLQLPPPTEDLLKKHRIDHGVEDL</sequence>
<dbReference type="PROSITE" id="PS51648">
    <property type="entry name" value="YCGL"/>
    <property type="match status" value="1"/>
</dbReference>
<dbReference type="InterPro" id="IPR027354">
    <property type="entry name" value="YcgL_dom"/>
</dbReference>
<evidence type="ECO:0000313" key="4">
    <source>
        <dbReference type="Proteomes" id="UP001301442"/>
    </source>
</evidence>
<dbReference type="EMBL" id="CP136600">
    <property type="protein sequence ID" value="WOH38806.1"/>
    <property type="molecule type" value="Genomic_DNA"/>
</dbReference>